<evidence type="ECO:0000256" key="2">
    <source>
        <dbReference type="ARBA" id="ARBA00023027"/>
    </source>
</evidence>
<protein>
    <submittedName>
        <fullName evidence="4">Phenylacetic acid degradation protein PaaN</fullName>
    </submittedName>
</protein>
<dbReference type="PANTHER" id="PTHR42862:SF1">
    <property type="entry name" value="DELTA-1-PYRROLINE-5-CARBOXYLATE DEHYDROGENASE 2, ISOFORM A-RELATED"/>
    <property type="match status" value="1"/>
</dbReference>
<proteinExistence type="predicted"/>
<dbReference type="AlphaFoldDB" id="A0A1M3KYQ2"/>
<evidence type="ECO:0000256" key="1">
    <source>
        <dbReference type="ARBA" id="ARBA00023002"/>
    </source>
</evidence>
<dbReference type="Pfam" id="PF00171">
    <property type="entry name" value="Aldedh"/>
    <property type="match status" value="1"/>
</dbReference>
<evidence type="ECO:0000313" key="5">
    <source>
        <dbReference type="Proteomes" id="UP000184233"/>
    </source>
</evidence>
<keyword evidence="2" id="KW-0520">NAD</keyword>
<evidence type="ECO:0000259" key="3">
    <source>
        <dbReference type="Pfam" id="PF00171"/>
    </source>
</evidence>
<dbReference type="InterPro" id="IPR011975">
    <property type="entry name" value="PaaN_2"/>
</dbReference>
<dbReference type="InterPro" id="IPR050485">
    <property type="entry name" value="Proline_metab_enzyme"/>
</dbReference>
<dbReference type="GO" id="GO:0009898">
    <property type="term" value="C:cytoplasmic side of plasma membrane"/>
    <property type="evidence" value="ECO:0007669"/>
    <property type="project" value="TreeGrafter"/>
</dbReference>
<dbReference type="GO" id="GO:0003842">
    <property type="term" value="F:L-glutamate gamma-semialdehyde dehydrogenase activity"/>
    <property type="evidence" value="ECO:0007669"/>
    <property type="project" value="TreeGrafter"/>
</dbReference>
<dbReference type="InterPro" id="IPR016162">
    <property type="entry name" value="Ald_DH_N"/>
</dbReference>
<dbReference type="Gene3D" id="3.40.605.10">
    <property type="entry name" value="Aldehyde Dehydrogenase, Chain A, domain 1"/>
    <property type="match status" value="1"/>
</dbReference>
<dbReference type="STRING" id="1895771.BGO89_06605"/>
<dbReference type="InterPro" id="IPR015590">
    <property type="entry name" value="Aldehyde_DH_dom"/>
</dbReference>
<evidence type="ECO:0000313" key="4">
    <source>
        <dbReference type="EMBL" id="OJX57637.1"/>
    </source>
</evidence>
<dbReference type="Gene3D" id="3.40.309.10">
    <property type="entry name" value="Aldehyde Dehydrogenase, Chain A, domain 2"/>
    <property type="match status" value="1"/>
</dbReference>
<accession>A0A1M3KYQ2</accession>
<dbReference type="Proteomes" id="UP000184233">
    <property type="component" value="Unassembled WGS sequence"/>
</dbReference>
<dbReference type="SUPFAM" id="SSF53720">
    <property type="entry name" value="ALDH-like"/>
    <property type="match status" value="1"/>
</dbReference>
<organism evidence="4 5">
    <name type="scientific">Candidatus Kapaibacterium thiocyanatum</name>
    <dbReference type="NCBI Taxonomy" id="1895771"/>
    <lineage>
        <taxon>Bacteria</taxon>
        <taxon>Pseudomonadati</taxon>
        <taxon>Candidatus Kapaibacteriota</taxon>
        <taxon>Candidatus Kapaibacteriia</taxon>
        <taxon>Candidatus Kapaibacteriales</taxon>
        <taxon>Candidatus Kapaibacteriaceae</taxon>
        <taxon>Candidatus Kapaibacterium</taxon>
    </lineage>
</organism>
<dbReference type="InterPro" id="IPR016163">
    <property type="entry name" value="Ald_DH_C"/>
</dbReference>
<dbReference type="InterPro" id="IPR016161">
    <property type="entry name" value="Ald_DH/histidinol_DH"/>
</dbReference>
<dbReference type="NCBIfam" id="TIGR02288">
    <property type="entry name" value="PaaN_2"/>
    <property type="match status" value="1"/>
</dbReference>
<dbReference type="PANTHER" id="PTHR42862">
    <property type="entry name" value="DELTA-1-PYRROLINE-5-CARBOXYLATE DEHYDROGENASE 1, ISOFORM A-RELATED"/>
    <property type="match status" value="1"/>
</dbReference>
<gene>
    <name evidence="4" type="ORF">BGO89_06605</name>
</gene>
<dbReference type="GO" id="GO:0010133">
    <property type="term" value="P:L-proline catabolic process to L-glutamate"/>
    <property type="evidence" value="ECO:0007669"/>
    <property type="project" value="TreeGrafter"/>
</dbReference>
<feature type="domain" description="Aldehyde dehydrogenase" evidence="3">
    <location>
        <begin position="89"/>
        <end position="504"/>
    </location>
</feature>
<reference evidence="4 5" key="1">
    <citation type="submission" date="2016-09" db="EMBL/GenBank/DDBJ databases">
        <title>Genome-resolved meta-omics ties microbial dynamics to process performance in biotechnology for thiocyanate degradation.</title>
        <authorList>
            <person name="Kantor R.S."/>
            <person name="Huddy R.J."/>
            <person name="Iyer R."/>
            <person name="Thomas B.C."/>
            <person name="Brown C.T."/>
            <person name="Anantharaman K."/>
            <person name="Tringe S."/>
            <person name="Hettich R.L."/>
            <person name="Harrison S.T."/>
            <person name="Banfield J.F."/>
        </authorList>
    </citation>
    <scope>NUCLEOTIDE SEQUENCE [LARGE SCALE GENOMIC DNA]</scope>
    <source>
        <strain evidence="4">59-99</strain>
    </source>
</reference>
<dbReference type="EMBL" id="MKVH01000021">
    <property type="protein sequence ID" value="OJX57637.1"/>
    <property type="molecule type" value="Genomic_DNA"/>
</dbReference>
<name>A0A1M3KYQ2_9BACT</name>
<keyword evidence="1" id="KW-0560">Oxidoreductase</keyword>
<comment type="caution">
    <text evidence="4">The sequence shown here is derived from an EMBL/GenBank/DDBJ whole genome shotgun (WGS) entry which is preliminary data.</text>
</comment>
<sequence>MSTIQELVQQHSATLHEAVKANTDRTFYAHWPEAPSGKIYGETANADGEAAFKQQLNAPFGRLVQTGPSVGDEVSPYGFPLGITYPTPDVPTLLARAEAAQAQWQDLSPEERAAVLIEALERGSRSFFEIGYATMHTTGQGFVMAFQASGPHAFDRALEAVAMGYAAQASMPDHVMWTKPMGKINVSIDKTYRNVPKGLNLVIGCSTFPVWNTVPGMFAGLVTGNAVIVKPHPGAIYPIAIVVAAVQQTLKDAGLDADLVQLAADTTAAPITKELLQAARIIDYTGGSAFGDVVETAAANNRAVMYSEKAGLNSVILDSTNDLDAALDNLAFALSLYSGQMCTAPQNIYIAKDGMIVNGERISVDAVAAKLREKIDALVNNPKMGPSTLGAIQNPMTLERIAKVKELGGVILCDSVPVAQPGFDQARSVSPLLVRTQANGPLAEHLHTEWFGPIAFLIETEDWQQALDMVIAGIHETGALTTLVHTTDEEKMQQAEDSIVDAGAPVAFNFTSFVWVNQSAAFSDFHGTGANPAGTAAFADWSFVTGRYNVIGVRKQA</sequence>